<dbReference type="Proteomes" id="UP001290455">
    <property type="component" value="Unassembled WGS sequence"/>
</dbReference>
<keyword evidence="2" id="KW-1185">Reference proteome</keyword>
<name>A0ABU5J5F5_9BACI</name>
<gene>
    <name evidence="1" type="ORF">SM124_23720</name>
</gene>
<accession>A0ABU5J5F5</accession>
<proteinExistence type="predicted"/>
<evidence type="ECO:0000313" key="2">
    <source>
        <dbReference type="Proteomes" id="UP001290455"/>
    </source>
</evidence>
<dbReference type="RefSeq" id="WP_322448934.1">
    <property type="nucleotide sequence ID" value="NZ_JAXOFX010000031.1"/>
</dbReference>
<comment type="caution">
    <text evidence="1">The sequence shown here is derived from an EMBL/GenBank/DDBJ whole genome shotgun (WGS) entry which is preliminary data.</text>
</comment>
<dbReference type="Pfam" id="PF10720">
    <property type="entry name" value="DUF2515"/>
    <property type="match status" value="1"/>
</dbReference>
<protein>
    <submittedName>
        <fullName evidence="1">DUF2515 family protein</fullName>
    </submittedName>
</protein>
<dbReference type="InterPro" id="IPR019658">
    <property type="entry name" value="DUF2515"/>
</dbReference>
<reference evidence="1 2" key="1">
    <citation type="submission" date="2023-11" db="EMBL/GenBank/DDBJ databases">
        <title>Bacillus jintuensis, isolated from a mudflat on the Beibu Gulf coast.</title>
        <authorList>
            <person name="Li M."/>
        </authorList>
    </citation>
    <scope>NUCLEOTIDE SEQUENCE [LARGE SCALE GENOMIC DNA]</scope>
    <source>
        <strain evidence="1 2">31A1R</strain>
    </source>
</reference>
<organism evidence="1 2">
    <name type="scientific">Robertmurraya mangrovi</name>
    <dbReference type="NCBI Taxonomy" id="3098077"/>
    <lineage>
        <taxon>Bacteria</taxon>
        <taxon>Bacillati</taxon>
        <taxon>Bacillota</taxon>
        <taxon>Bacilli</taxon>
        <taxon>Bacillales</taxon>
        <taxon>Bacillaceae</taxon>
        <taxon>Robertmurraya</taxon>
    </lineage>
</organism>
<evidence type="ECO:0000313" key="1">
    <source>
        <dbReference type="EMBL" id="MDZ5474654.1"/>
    </source>
</evidence>
<dbReference type="EMBL" id="JAXOFX010000031">
    <property type="protein sequence ID" value="MDZ5474654.1"/>
    <property type="molecule type" value="Genomic_DNA"/>
</dbReference>
<sequence>MKFSFLSSLSELLQSFNSSSTDKVEEKLLSKKEIEGLNQSLKVVKGQHSPLVITSEFERKIIEDIKREIKINNKNNVTRTSAYFKYFVNNKELHWAFLAHMVSRNGGYYMTDIKSFFLDDLIPLKDRDKYFLFLEQCNSYIFQDAFPQLLLYEYSKKYSRSLFHLLKAFHVSSFMYPFWELFLSEKNSQVITIAMIINEQKMIERRIIEGIYHSKTILDELPFLLQEELGFTTVLFPYKWTKKKTTYRLCGQVIKGFAKVEERIQTGKRLYRILFSEGANKTSYQFAEQTKHSGSRADYWDWLFSDTTGKDSKLYSPRLEEAWPNMPTQLKQKSDWYDKEKSEITEFFYSLPIMTDIDLTHSVLKQYSILASLDHLVKKLF</sequence>